<dbReference type="PANTHER" id="PTHR10730:SF45">
    <property type="entry name" value="PROCOLLAGEN-LYSINE,2-OXOGLUTARATE 5-DIOXYGENASE"/>
    <property type="match status" value="1"/>
</dbReference>
<evidence type="ECO:0000256" key="3">
    <source>
        <dbReference type="ARBA" id="ARBA00023002"/>
    </source>
</evidence>
<dbReference type="GO" id="GO:0031418">
    <property type="term" value="F:L-ascorbic acid binding"/>
    <property type="evidence" value="ECO:0007669"/>
    <property type="project" value="InterPro"/>
</dbReference>
<dbReference type="SMART" id="SM00702">
    <property type="entry name" value="P4Hc"/>
    <property type="match status" value="1"/>
</dbReference>
<evidence type="ECO:0000259" key="4">
    <source>
        <dbReference type="SMART" id="SM00702"/>
    </source>
</evidence>
<dbReference type="InterPro" id="IPR050757">
    <property type="entry name" value="Collagen_mod_GT25"/>
</dbReference>
<keyword evidence="2" id="KW-0223">Dioxygenase</keyword>
<evidence type="ECO:0000313" key="6">
    <source>
        <dbReference type="Proteomes" id="UP000747542"/>
    </source>
</evidence>
<reference evidence="5" key="1">
    <citation type="journal article" date="2021" name="Sci. Adv.">
        <title>The American lobster genome reveals insights on longevity, neural, and immune adaptations.</title>
        <authorList>
            <person name="Polinski J.M."/>
            <person name="Zimin A.V."/>
            <person name="Clark K.F."/>
            <person name="Kohn A.B."/>
            <person name="Sadowski N."/>
            <person name="Timp W."/>
            <person name="Ptitsyn A."/>
            <person name="Khanna P."/>
            <person name="Romanova D.Y."/>
            <person name="Williams P."/>
            <person name="Greenwood S.J."/>
            <person name="Moroz L.L."/>
            <person name="Walt D.R."/>
            <person name="Bodnar A.G."/>
        </authorList>
    </citation>
    <scope>NUCLEOTIDE SEQUENCE</scope>
    <source>
        <strain evidence="5">GMGI-L3</strain>
    </source>
</reference>
<proteinExistence type="predicted"/>
<dbReference type="InterPro" id="IPR006620">
    <property type="entry name" value="Pro_4_hyd_alph"/>
</dbReference>
<organism evidence="5 6">
    <name type="scientific">Homarus americanus</name>
    <name type="common">American lobster</name>
    <dbReference type="NCBI Taxonomy" id="6706"/>
    <lineage>
        <taxon>Eukaryota</taxon>
        <taxon>Metazoa</taxon>
        <taxon>Ecdysozoa</taxon>
        <taxon>Arthropoda</taxon>
        <taxon>Crustacea</taxon>
        <taxon>Multicrustacea</taxon>
        <taxon>Malacostraca</taxon>
        <taxon>Eumalacostraca</taxon>
        <taxon>Eucarida</taxon>
        <taxon>Decapoda</taxon>
        <taxon>Pleocyemata</taxon>
        <taxon>Astacidea</taxon>
        <taxon>Nephropoidea</taxon>
        <taxon>Nephropidae</taxon>
        <taxon>Homarus</taxon>
    </lineage>
</organism>
<name>A0A8J5JPR9_HOMAM</name>
<protein>
    <submittedName>
        <fullName evidence="5">Procollagen-lysine,2-oxoglutarate 5-dioxygenase 1-like 3</fullName>
    </submittedName>
</protein>
<accession>A0A8J5JPR9</accession>
<dbReference type="Gene3D" id="2.60.120.620">
    <property type="entry name" value="q2cbj1_9rhob like domain"/>
    <property type="match status" value="1"/>
</dbReference>
<feature type="domain" description="Prolyl 4-hydroxylase alpha subunit" evidence="4">
    <location>
        <begin position="272"/>
        <end position="448"/>
    </location>
</feature>
<dbReference type="Proteomes" id="UP000747542">
    <property type="component" value="Unassembled WGS sequence"/>
</dbReference>
<dbReference type="GO" id="GO:0005506">
    <property type="term" value="F:iron ion binding"/>
    <property type="evidence" value="ECO:0007669"/>
    <property type="project" value="InterPro"/>
</dbReference>
<comment type="cofactor">
    <cofactor evidence="1">
        <name>L-ascorbate</name>
        <dbReference type="ChEBI" id="CHEBI:38290"/>
    </cofactor>
</comment>
<evidence type="ECO:0000256" key="2">
    <source>
        <dbReference type="ARBA" id="ARBA00022964"/>
    </source>
</evidence>
<dbReference type="GO" id="GO:0008475">
    <property type="term" value="F:procollagen-lysine 5-dioxygenase activity"/>
    <property type="evidence" value="ECO:0007669"/>
    <property type="project" value="TreeGrafter"/>
</dbReference>
<keyword evidence="3" id="KW-0560">Oxidoreductase</keyword>
<comment type="caution">
    <text evidence="5">The sequence shown here is derived from an EMBL/GenBank/DDBJ whole genome shotgun (WGS) entry which is preliminary data.</text>
</comment>
<dbReference type="PANTHER" id="PTHR10730">
    <property type="entry name" value="PROCOLLAGEN-LYSINE,2-OXOGLUTARATE 5-DIOXYGENASE/GLYCOSYLTRANSFERASE 25 FAMILY MEMBER"/>
    <property type="match status" value="1"/>
</dbReference>
<sequence>MDFYNLIEGVGEGREACPYTTHATPTYDEGRPRVLALLLLGGTWAPFLQEVLKGFAAQDYPKDRMDVWIHAKAGQQEREITNFVEEHGDDYSTLELVNDLVFEPQMVKDRCDAVRCAFLVMMEPQVVLEDPTTISSLIASDVSVVGPLLKRRMTGEGGEVNFVLSDDSGEQWDKIIRRRIFKGTLRVQEIRSFQVVRKDVMLDFLLGEKVDHYINTITQPGLYLDRLGYEEGKLHPDLWGLTHNWILWQRRYLHPDLLKIIGKKMVPETVGPHLYYLPFFSERFCQDIIEEVEHFGQWQDKDKDDREEEAHRYTSTNINLSQINYFTQYNLLINTVKKELLDTLYSYRSLGYGNLVFVLKYESTTHYNTFKYHLDGATYTFNIALNNNFTGGGLQYRMGNVNFGEEREIWVNHNRTGWALVQPDRPMHLHHGMPLKSGQRYALISIVDTSDAGCMGGPKWT</sequence>
<dbReference type="EMBL" id="JAHLQT010034478">
    <property type="protein sequence ID" value="KAG7158789.1"/>
    <property type="molecule type" value="Genomic_DNA"/>
</dbReference>
<evidence type="ECO:0000256" key="1">
    <source>
        <dbReference type="ARBA" id="ARBA00001961"/>
    </source>
</evidence>
<dbReference type="AlphaFoldDB" id="A0A8J5JPR9"/>
<gene>
    <name evidence="5" type="primary">PLOD1-L3</name>
    <name evidence="5" type="ORF">Hamer_G011465</name>
</gene>
<dbReference type="GO" id="GO:0005783">
    <property type="term" value="C:endoplasmic reticulum"/>
    <property type="evidence" value="ECO:0007669"/>
    <property type="project" value="TreeGrafter"/>
</dbReference>
<evidence type="ECO:0000313" key="5">
    <source>
        <dbReference type="EMBL" id="KAG7158789.1"/>
    </source>
</evidence>
<keyword evidence="6" id="KW-1185">Reference proteome</keyword>